<dbReference type="AlphaFoldDB" id="A0A502GU76"/>
<comment type="subunit">
    <text evidence="3">Monomer.</text>
</comment>
<dbReference type="InterPro" id="IPR022485">
    <property type="entry name" value="SHCHC_synthase_MenH"/>
</dbReference>
<evidence type="ECO:0000313" key="6">
    <source>
        <dbReference type="EMBL" id="TPG65205.1"/>
    </source>
</evidence>
<dbReference type="HAMAP" id="MF_01660">
    <property type="entry name" value="MenH"/>
    <property type="match status" value="1"/>
</dbReference>
<dbReference type="Proteomes" id="UP000317663">
    <property type="component" value="Unassembled WGS sequence"/>
</dbReference>
<accession>A0A502GU76</accession>
<dbReference type="Pfam" id="PF12697">
    <property type="entry name" value="Abhydrolase_6"/>
    <property type="match status" value="1"/>
</dbReference>
<dbReference type="EC" id="4.2.99.20" evidence="3 4"/>
<dbReference type="OrthoDB" id="9808398at2"/>
<reference evidence="6 7" key="1">
    <citation type="journal article" date="2019" name="Environ. Microbiol.">
        <title>Species interactions and distinct microbial communities in high Arctic permafrost affected cryosols are associated with the CH4 and CO2 gas fluxes.</title>
        <authorList>
            <person name="Altshuler I."/>
            <person name="Hamel J."/>
            <person name="Turney S."/>
            <person name="Magnuson E."/>
            <person name="Levesque R."/>
            <person name="Greer C."/>
            <person name="Whyte L.G."/>
        </authorList>
    </citation>
    <scope>NUCLEOTIDE SEQUENCE [LARGE SCALE GENOMIC DNA]</scope>
    <source>
        <strain evidence="6 7">E4</strain>
    </source>
</reference>
<comment type="similarity">
    <text evidence="3">Belongs to the AB hydrolase superfamily. MenH family.</text>
</comment>
<comment type="catalytic activity">
    <reaction evidence="3">
        <text>5-enolpyruvoyl-6-hydroxy-2-succinyl-cyclohex-3-ene-1-carboxylate = (1R,6R)-6-hydroxy-2-succinyl-cyclohexa-2,4-diene-1-carboxylate + pyruvate</text>
        <dbReference type="Rhea" id="RHEA:25597"/>
        <dbReference type="ChEBI" id="CHEBI:15361"/>
        <dbReference type="ChEBI" id="CHEBI:58689"/>
        <dbReference type="ChEBI" id="CHEBI:58818"/>
        <dbReference type="EC" id="4.2.99.20"/>
    </reaction>
</comment>
<keyword evidence="2 3" id="KW-0456">Lyase</keyword>
<protein>
    <recommendedName>
        <fullName evidence="3 4">2-succinyl-6-hydroxy-2,4-cyclohexadiene-1-carboxylate synthase</fullName>
        <shortName evidence="3">SHCHC synthase</shortName>
        <ecNumber evidence="3 4">4.2.99.20</ecNumber>
    </recommendedName>
</protein>
<dbReference type="Gene3D" id="3.40.50.1820">
    <property type="entry name" value="alpha/beta hydrolase"/>
    <property type="match status" value="1"/>
</dbReference>
<organism evidence="6 7">
    <name type="scientific">Ewingella americana</name>
    <dbReference type="NCBI Taxonomy" id="41202"/>
    <lineage>
        <taxon>Bacteria</taxon>
        <taxon>Pseudomonadati</taxon>
        <taxon>Pseudomonadota</taxon>
        <taxon>Gammaproteobacteria</taxon>
        <taxon>Enterobacterales</taxon>
        <taxon>Yersiniaceae</taxon>
        <taxon>Ewingella</taxon>
    </lineage>
</organism>
<dbReference type="PANTHER" id="PTHR42916">
    <property type="entry name" value="2-SUCCINYL-5-ENOLPYRUVYL-6-HYDROXY-3-CYCLOHEXENE-1-CARBOXYLATE SYNTHASE"/>
    <property type="match status" value="1"/>
</dbReference>
<proteinExistence type="inferred from homology"/>
<comment type="pathway">
    <text evidence="3">Quinol/quinone metabolism; menaquinone biosynthesis.</text>
</comment>
<feature type="domain" description="AB hydrolase-1" evidence="5">
    <location>
        <begin position="18"/>
        <end position="246"/>
    </location>
</feature>
<dbReference type="NCBIfam" id="NF008340">
    <property type="entry name" value="PRK11126.1"/>
    <property type="match status" value="1"/>
</dbReference>
<dbReference type="UniPathway" id="UPA01057">
    <property type="reaction ID" value="UER00900"/>
</dbReference>
<keyword evidence="7" id="KW-1185">Reference proteome</keyword>
<dbReference type="UniPathway" id="UPA00079"/>
<evidence type="ECO:0000313" key="7">
    <source>
        <dbReference type="Proteomes" id="UP000317663"/>
    </source>
</evidence>
<dbReference type="PANTHER" id="PTHR42916:SF1">
    <property type="entry name" value="PROTEIN PHYLLO, CHLOROPLASTIC"/>
    <property type="match status" value="1"/>
</dbReference>
<evidence type="ECO:0000256" key="4">
    <source>
        <dbReference type="NCBIfam" id="TIGR03695"/>
    </source>
</evidence>
<name>A0A502GU76_9GAMM</name>
<comment type="pathway">
    <text evidence="3">Quinol/quinone metabolism; 1,4-dihydroxy-2-naphthoate biosynthesis; 1,4-dihydroxy-2-naphthoate from chorismate: step 3/7.</text>
</comment>
<sequence>MTLSCQRVNGHITGKPWLVFLHGLLGSSEDWQSLMPWLSDWPCLLIDLPGHGASTNVTAAGFADVSQLISSTLQQMEIHDHWLIGYSLGGRISLYHATHGDIRGLRGVMVEGAHPGFKSLRDRQQRRHHDHLWATRFLHQTWQQALQLWYRQPVFSDLTDEQRQQLVALRLNNNPATLAAMLGATSLAVQPDLRERISRLPLPVVWLCGSLDSKFITLAQQANFPLRLIANAGHNAHRANPADFARQALALITSPVLKEVEHDLS</sequence>
<dbReference type="EMBL" id="RCZD01000001">
    <property type="protein sequence ID" value="TPG65205.1"/>
    <property type="molecule type" value="Genomic_DNA"/>
</dbReference>
<comment type="function">
    <text evidence="3">Catalyzes a proton abstraction reaction that results in 2,5-elimination of pyruvate from 2-succinyl-5-enolpyruvyl-6-hydroxy-3-cyclohexene-1-carboxylate (SEPHCHC) and the formation of 2-succinyl-6-hydroxy-2,4-cyclohexadiene-1-carboxylate (SHCHC).</text>
</comment>
<dbReference type="GO" id="GO:0009234">
    <property type="term" value="P:menaquinone biosynthetic process"/>
    <property type="evidence" value="ECO:0007669"/>
    <property type="project" value="UniProtKB-UniRule"/>
</dbReference>
<evidence type="ECO:0000259" key="5">
    <source>
        <dbReference type="Pfam" id="PF12697"/>
    </source>
</evidence>
<dbReference type="GO" id="GO:0070205">
    <property type="term" value="F:2-succinyl-6-hydroxy-2,4-cyclohexadiene-1-carboxylate synthase activity"/>
    <property type="evidence" value="ECO:0007669"/>
    <property type="project" value="UniProtKB-UniRule"/>
</dbReference>
<evidence type="ECO:0000256" key="1">
    <source>
        <dbReference type="ARBA" id="ARBA00022428"/>
    </source>
</evidence>
<dbReference type="InterPro" id="IPR029058">
    <property type="entry name" value="AB_hydrolase_fold"/>
</dbReference>
<keyword evidence="1 3" id="KW-0474">Menaquinone biosynthesis</keyword>
<evidence type="ECO:0000256" key="2">
    <source>
        <dbReference type="ARBA" id="ARBA00023239"/>
    </source>
</evidence>
<gene>
    <name evidence="3" type="primary">menH</name>
    <name evidence="6" type="ORF">EAH77_02905</name>
</gene>
<dbReference type="NCBIfam" id="TIGR03695">
    <property type="entry name" value="menH_SHCHC"/>
    <property type="match status" value="1"/>
</dbReference>
<dbReference type="InterPro" id="IPR000073">
    <property type="entry name" value="AB_hydrolase_1"/>
</dbReference>
<comment type="caution">
    <text evidence="6">The sequence shown here is derived from an EMBL/GenBank/DDBJ whole genome shotgun (WGS) entry which is preliminary data.</text>
</comment>
<dbReference type="RefSeq" id="WP_140470278.1">
    <property type="nucleotide sequence ID" value="NZ_RCZD01000001.1"/>
</dbReference>
<evidence type="ECO:0000256" key="3">
    <source>
        <dbReference type="HAMAP-Rule" id="MF_01660"/>
    </source>
</evidence>
<dbReference type="SUPFAM" id="SSF53474">
    <property type="entry name" value="alpha/beta-Hydrolases"/>
    <property type="match status" value="1"/>
</dbReference>